<evidence type="ECO:0000259" key="8">
    <source>
        <dbReference type="Pfam" id="PF08439"/>
    </source>
</evidence>
<evidence type="ECO:0000256" key="6">
    <source>
        <dbReference type="RuleBase" id="RU003435"/>
    </source>
</evidence>
<dbReference type="InterPro" id="IPR001567">
    <property type="entry name" value="Pept_M3A_M3B_dom"/>
</dbReference>
<dbReference type="GO" id="GO:0004222">
    <property type="term" value="F:metalloendopeptidase activity"/>
    <property type="evidence" value="ECO:0007669"/>
    <property type="project" value="InterPro"/>
</dbReference>
<evidence type="ECO:0000256" key="4">
    <source>
        <dbReference type="ARBA" id="ARBA00022833"/>
    </source>
</evidence>
<keyword evidence="4 6" id="KW-0862">Zinc</keyword>
<protein>
    <submittedName>
        <fullName evidence="9">Oligoendopeptidase, pepF/M3 family</fullName>
    </submittedName>
</protein>
<dbReference type="InterPro" id="IPR034006">
    <property type="entry name" value="M3B_PepF_2"/>
</dbReference>
<dbReference type="InterPro" id="IPR042088">
    <property type="entry name" value="OligoPept_F_C"/>
</dbReference>
<keyword evidence="2 6" id="KW-0479">Metal-binding</keyword>
<keyword evidence="1 6" id="KW-0645">Protease</keyword>
<dbReference type="GO" id="GO:0004181">
    <property type="term" value="F:metallocarboxypeptidase activity"/>
    <property type="evidence" value="ECO:0007669"/>
    <property type="project" value="InterPro"/>
</dbReference>
<dbReference type="EMBL" id="FNBG01000006">
    <property type="protein sequence ID" value="SDF14651.1"/>
    <property type="molecule type" value="Genomic_DNA"/>
</dbReference>
<dbReference type="PANTHER" id="PTHR34217:SF1">
    <property type="entry name" value="CARBOXYPEPTIDASE 1"/>
    <property type="match status" value="1"/>
</dbReference>
<reference evidence="9 10" key="1">
    <citation type="submission" date="2016-10" db="EMBL/GenBank/DDBJ databases">
        <authorList>
            <person name="de Groot N.N."/>
        </authorList>
    </citation>
    <scope>NUCLEOTIDE SEQUENCE [LARGE SCALE GENOMIC DNA]</scope>
    <source>
        <strain evidence="9 10">DSM 28129</strain>
    </source>
</reference>
<keyword evidence="3 6" id="KW-0378">Hydrolase</keyword>
<dbReference type="InterPro" id="IPR011977">
    <property type="entry name" value="Pept_M3B_clade3"/>
</dbReference>
<dbReference type="OrthoDB" id="9769691at2"/>
<dbReference type="InterPro" id="IPR001333">
    <property type="entry name" value="Peptidase_M32_Taq"/>
</dbReference>
<evidence type="ECO:0000256" key="2">
    <source>
        <dbReference type="ARBA" id="ARBA00022723"/>
    </source>
</evidence>
<evidence type="ECO:0000259" key="7">
    <source>
        <dbReference type="Pfam" id="PF01432"/>
    </source>
</evidence>
<keyword evidence="5 6" id="KW-0482">Metalloprotease</keyword>
<dbReference type="Proteomes" id="UP000198972">
    <property type="component" value="Unassembled WGS sequence"/>
</dbReference>
<accession>A0A1G7IPQ4</accession>
<dbReference type="GO" id="GO:0006508">
    <property type="term" value="P:proteolysis"/>
    <property type="evidence" value="ECO:0007669"/>
    <property type="project" value="UniProtKB-KW"/>
</dbReference>
<dbReference type="Gene3D" id="1.10.1370.20">
    <property type="entry name" value="Oligoendopeptidase f, C-terminal domain"/>
    <property type="match status" value="1"/>
</dbReference>
<proteinExistence type="inferred from homology"/>
<dbReference type="STRING" id="670482.SAMN04488542_10689"/>
<feature type="domain" description="Oligopeptidase F N-terminal" evidence="8">
    <location>
        <begin position="123"/>
        <end position="182"/>
    </location>
</feature>
<evidence type="ECO:0000313" key="10">
    <source>
        <dbReference type="Proteomes" id="UP000198972"/>
    </source>
</evidence>
<dbReference type="GO" id="GO:0046872">
    <property type="term" value="F:metal ion binding"/>
    <property type="evidence" value="ECO:0007669"/>
    <property type="project" value="UniProtKB-UniRule"/>
</dbReference>
<sequence>MKQLTNTLSQAWNLENIFPGGSSSPEFKSFLDQLEQNIAGLNIRLKEITAPATVEDTKSLDSIIEGIQAAESQIIEAGSFVECLTSENQHDKKAVQLTTKVITIRASFENLLTSFQNVLRLTEDDVWAGWMSREEIASISFVLSERRDAAREKLAPELESLAADLAIDGYHGWGQHYDTIVSKVGIPFNTKDGETVTLSVGQAANKLDDTDRSVREETFANWERAWEDVEDYSADTLNRLGGFRLKLYEKRGWNDVLKEPLAINRMSHETLNTMWQVIEENKSTFVSYLERKAKLLGLEQLNWSDVDAPLNNVSGKITYEDAAKEIVKQFRNFSPKLADFSVDAFNNQWIEAEDRPGKRPGGFCTSLPVSKQTRIFLTFGGTVSNMSTLAHELGHAYHQYLMDDLPAFNQDYAMNVAETASTFAEMIVSDALVKNASNDKEKIGLLADKIQSSISFFMNIHARFLFETRFYEKRKEGMLDASELSSLMEEAQKEAYHDALGQYHPHFWTSKLHFYITDVPFYNFPYTFGYMFSTGIYALAQREGSGFADQYDALLRDTGRMTVEELAAKHLNVDLTKPDFWRDAMSLAVADVEQFLELTK</sequence>
<dbReference type="PANTHER" id="PTHR34217">
    <property type="entry name" value="METAL-DEPENDENT CARBOXYPEPTIDASE"/>
    <property type="match status" value="1"/>
</dbReference>
<name>A0A1G7IPQ4_9BACL</name>
<feature type="domain" description="Peptidase M3A/M3B catalytic" evidence="7">
    <location>
        <begin position="208"/>
        <end position="586"/>
    </location>
</feature>
<comment type="similarity">
    <text evidence="6">Belongs to the peptidase M3 family.</text>
</comment>
<gene>
    <name evidence="9" type="ORF">SAMN04488542_10689</name>
</gene>
<dbReference type="Pfam" id="PF01432">
    <property type="entry name" value="Peptidase_M3"/>
    <property type="match status" value="1"/>
</dbReference>
<dbReference type="RefSeq" id="WP_091228057.1">
    <property type="nucleotide sequence ID" value="NZ_FNBG01000006.1"/>
</dbReference>
<organism evidence="9 10">
    <name type="scientific">Fontibacillus panacisegetis</name>
    <dbReference type="NCBI Taxonomy" id="670482"/>
    <lineage>
        <taxon>Bacteria</taxon>
        <taxon>Bacillati</taxon>
        <taxon>Bacillota</taxon>
        <taxon>Bacilli</taxon>
        <taxon>Bacillales</taxon>
        <taxon>Paenibacillaceae</taxon>
        <taxon>Fontibacillus</taxon>
    </lineage>
</organism>
<dbReference type="SUPFAM" id="SSF55486">
    <property type="entry name" value="Metalloproteases ('zincins'), catalytic domain"/>
    <property type="match status" value="1"/>
</dbReference>
<dbReference type="Pfam" id="PF08439">
    <property type="entry name" value="Peptidase_M3_N"/>
    <property type="match status" value="1"/>
</dbReference>
<dbReference type="AlphaFoldDB" id="A0A1G7IPQ4"/>
<evidence type="ECO:0000256" key="3">
    <source>
        <dbReference type="ARBA" id="ARBA00022801"/>
    </source>
</evidence>
<dbReference type="CDD" id="cd09607">
    <property type="entry name" value="M3B_PepF"/>
    <property type="match status" value="1"/>
</dbReference>
<evidence type="ECO:0000313" key="9">
    <source>
        <dbReference type="EMBL" id="SDF14651.1"/>
    </source>
</evidence>
<dbReference type="Gene3D" id="1.20.140.70">
    <property type="entry name" value="Oligopeptidase f, N-terminal domain"/>
    <property type="match status" value="1"/>
</dbReference>
<dbReference type="InterPro" id="IPR013647">
    <property type="entry name" value="OligopepF_N_dom"/>
</dbReference>
<evidence type="ECO:0000256" key="5">
    <source>
        <dbReference type="ARBA" id="ARBA00023049"/>
    </source>
</evidence>
<keyword evidence="10" id="KW-1185">Reference proteome</keyword>
<comment type="cofactor">
    <cofactor evidence="6">
        <name>Zn(2+)</name>
        <dbReference type="ChEBI" id="CHEBI:29105"/>
    </cofactor>
    <text evidence="6">Binds 1 zinc ion.</text>
</comment>
<evidence type="ECO:0000256" key="1">
    <source>
        <dbReference type="ARBA" id="ARBA00022670"/>
    </source>
</evidence>
<dbReference type="NCBIfam" id="TIGR02290">
    <property type="entry name" value="M3_fam_3"/>
    <property type="match status" value="1"/>
</dbReference>